<accession>A0A1L3LLN1</accession>
<organism evidence="1 2">
    <name type="scientific">Sinorhizobium americanum</name>
    <dbReference type="NCBI Taxonomy" id="194963"/>
    <lineage>
        <taxon>Bacteria</taxon>
        <taxon>Pseudomonadati</taxon>
        <taxon>Pseudomonadota</taxon>
        <taxon>Alphaproteobacteria</taxon>
        <taxon>Hyphomicrobiales</taxon>
        <taxon>Rhizobiaceae</taxon>
        <taxon>Sinorhizobium/Ensifer group</taxon>
        <taxon>Sinorhizobium</taxon>
    </lineage>
</organism>
<gene>
    <name evidence="1" type="ORF">SAMCFNEI73_Ch1716</name>
</gene>
<keyword evidence="2" id="KW-1185">Reference proteome</keyword>
<dbReference type="EMBL" id="CP013107">
    <property type="protein sequence ID" value="APG91010.1"/>
    <property type="molecule type" value="Genomic_DNA"/>
</dbReference>
<dbReference type="Proteomes" id="UP000182306">
    <property type="component" value="Chromosome"/>
</dbReference>
<name>A0A1L3LLN1_9HYPH</name>
<proteinExistence type="predicted"/>
<dbReference type="AlphaFoldDB" id="A0A1L3LLN1"/>
<dbReference type="KEGG" id="same:SAMCFNEI73_Ch1716"/>
<reference evidence="1 2" key="1">
    <citation type="submission" date="2015-10" db="EMBL/GenBank/DDBJ databases">
        <title>Genomic differences between typical nodule nitrogen-fixing rhizobial strains and those coming from bean seeds.</title>
        <authorList>
            <person name="Peralta H."/>
            <person name="Aguilar-Vera A."/>
            <person name="Diaz R."/>
            <person name="Mora Y."/>
            <person name="Martinez-Batallar G."/>
            <person name="Salazar E."/>
            <person name="Vargas-Lagunas C."/>
            <person name="Encarnacion S."/>
            <person name="Girard L."/>
            <person name="Mora J."/>
        </authorList>
    </citation>
    <scope>NUCLEOTIDE SEQUENCE [LARGE SCALE GENOMIC DNA]</scope>
    <source>
        <strain evidence="1 2">CFNEI 73</strain>
    </source>
</reference>
<evidence type="ECO:0000313" key="1">
    <source>
        <dbReference type="EMBL" id="APG91010.1"/>
    </source>
</evidence>
<protein>
    <submittedName>
        <fullName evidence="1">Uncharacterized protein</fullName>
    </submittedName>
</protein>
<sequence length="48" mass="5252">MANAVDVIETLKFVLDGEPTSGLNSRGRLVLGRAIIEKPQRLQSPFDV</sequence>
<evidence type="ECO:0000313" key="2">
    <source>
        <dbReference type="Proteomes" id="UP000182306"/>
    </source>
</evidence>